<evidence type="ECO:0000313" key="2">
    <source>
        <dbReference type="EMBL" id="QQP89822.1"/>
    </source>
</evidence>
<protein>
    <recommendedName>
        <fullName evidence="1">Putative endonuclease Z1 domain-containing protein</fullName>
    </recommendedName>
</protein>
<reference evidence="2" key="1">
    <citation type="submission" date="2021-02" db="EMBL/GenBank/DDBJ databases">
        <title>Skermanella TT6 skin isolate.</title>
        <authorList>
            <person name="Lee K."/>
            <person name="Ganzorig M."/>
        </authorList>
    </citation>
    <scope>NUCLEOTIDE SEQUENCE</scope>
    <source>
        <strain evidence="2">TT6</strain>
    </source>
</reference>
<keyword evidence="3" id="KW-1185">Reference proteome</keyword>
<dbReference type="RefSeq" id="WP_201076548.1">
    <property type="nucleotide sequence ID" value="NZ_CP067420.1"/>
</dbReference>
<dbReference type="EMBL" id="CP067420">
    <property type="protein sequence ID" value="QQP89822.1"/>
    <property type="molecule type" value="Genomic_DNA"/>
</dbReference>
<name>A0ABX7BBK7_9PROT</name>
<evidence type="ECO:0000259" key="1">
    <source>
        <dbReference type="Pfam" id="PF10593"/>
    </source>
</evidence>
<feature type="domain" description="Putative endonuclease Z1" evidence="1">
    <location>
        <begin position="268"/>
        <end position="470"/>
    </location>
</feature>
<dbReference type="Proteomes" id="UP000595197">
    <property type="component" value="Chromosome"/>
</dbReference>
<dbReference type="InterPro" id="IPR018310">
    <property type="entry name" value="Put_endonuclease_Z1-dom"/>
</dbReference>
<proteinExistence type="predicted"/>
<gene>
    <name evidence="2" type="ORF">IGS68_00640</name>
</gene>
<accession>A0ABX7BBK7</accession>
<dbReference type="Pfam" id="PF10593">
    <property type="entry name" value="Z1"/>
    <property type="match status" value="1"/>
</dbReference>
<evidence type="ECO:0000313" key="3">
    <source>
        <dbReference type="Proteomes" id="UP000595197"/>
    </source>
</evidence>
<organism evidence="2 3">
    <name type="scientific">Skermanella cutis</name>
    <dbReference type="NCBI Taxonomy" id="2775420"/>
    <lineage>
        <taxon>Bacteria</taxon>
        <taxon>Pseudomonadati</taxon>
        <taxon>Pseudomonadota</taxon>
        <taxon>Alphaproteobacteria</taxon>
        <taxon>Rhodospirillales</taxon>
        <taxon>Azospirillaceae</taxon>
        <taxon>Skermanella</taxon>
    </lineage>
</organism>
<sequence length="648" mass="71380">MRHREQIRALLEKQIGNPNEVKDIVDTAEQVMGKWVDPLSGGKEEINGLIYGLVQSGKTGVLTVTGAIGADEGYKAVIVLTSDNDPLYDQTLARVREAFPGMDIIAKPDFKDYNSFIQRVKHGTCAIVTTKNASILDTLIENFKKGNIKGLTSLIIDDEADQASLNTKEAKADGTRSEINRHIGALRKFFDKNTYLQVTATPQALFLQSPGHDFRPQFTVLSHPGKDYVGGEDFFGGKADLVREFDITDITAIAAGNQPAANPTIPKSLLRALDTFMVAATYKRLQDTEQKSAFLCHVSTRKADHKHIEGLLRQYKVDLSNKLKAKDKKTINRLKNGYDDLAKTDTGLAAFSFVKIVDEIEFLSPGIAVKLVNGETDEDVALQSPYNLFVGGNKLGRGVTIKNLLVSYYGRNPKVKQADTVLQHARMYGYRRTDIGLLRLFLPPQLHLVFKAIHEMEDGLRKLISSTSTEHFRGIYLDGGVSPTRRNILAPGTLGVYSAGKSYNPANVLRDASVKASTARIDGMLAKVADKTCVELPIADVKALIEATAPDPAAAQKIWDTEAILKSLDQLAGIRKQKTAYVYVDRGRGLKENRHETQGILTGGEEAKAPKDKATLFLLRTDNKSGAHEAWWPQFRFPDGSYAFAFAI</sequence>